<feature type="compositionally biased region" description="Polar residues" evidence="1">
    <location>
        <begin position="259"/>
        <end position="271"/>
    </location>
</feature>
<dbReference type="InterPro" id="IPR040120">
    <property type="entry name" value="C19orf44-like"/>
</dbReference>
<feature type="compositionally biased region" description="Basic and acidic residues" evidence="1">
    <location>
        <begin position="479"/>
        <end position="489"/>
    </location>
</feature>
<evidence type="ECO:0000259" key="2">
    <source>
        <dbReference type="Pfam" id="PF15391"/>
    </source>
</evidence>
<feature type="region of interest" description="Disordered" evidence="1">
    <location>
        <begin position="404"/>
        <end position="526"/>
    </location>
</feature>
<feature type="compositionally biased region" description="Polar residues" evidence="1">
    <location>
        <begin position="101"/>
        <end position="118"/>
    </location>
</feature>
<feature type="domain" description="DUF4614" evidence="2">
    <location>
        <begin position="473"/>
        <end position="632"/>
    </location>
</feature>
<evidence type="ECO:0000256" key="1">
    <source>
        <dbReference type="SAM" id="MobiDB-lite"/>
    </source>
</evidence>
<dbReference type="Pfam" id="PF15391">
    <property type="entry name" value="DUF4614"/>
    <property type="match status" value="1"/>
</dbReference>
<feature type="compositionally biased region" description="Low complexity" evidence="1">
    <location>
        <begin position="503"/>
        <end position="512"/>
    </location>
</feature>
<reference evidence="3" key="1">
    <citation type="submission" date="2020-10" db="EMBL/GenBank/DDBJ databases">
        <title>Chromosome-scale genome assembly of the Allis shad, Alosa alosa.</title>
        <authorList>
            <person name="Margot Z."/>
            <person name="Christophe K."/>
            <person name="Cabau C."/>
            <person name="Louis A."/>
            <person name="Berthelot C."/>
            <person name="Parey E."/>
            <person name="Roest Crollius H."/>
            <person name="Montfort J."/>
            <person name="Robinson-Rechavi M."/>
            <person name="Bucao C."/>
            <person name="Bouchez O."/>
            <person name="Gislard M."/>
            <person name="Lluch J."/>
            <person name="Milhes M."/>
            <person name="Lampietro C."/>
            <person name="Lopez Roques C."/>
            <person name="Donnadieu C."/>
            <person name="Braasch I."/>
            <person name="Desvignes T."/>
            <person name="Postlethwait J."/>
            <person name="Bobe J."/>
            <person name="Guiguen Y."/>
        </authorList>
    </citation>
    <scope>NUCLEOTIDE SEQUENCE</scope>
    <source>
        <strain evidence="3">M-15738</strain>
        <tissue evidence="3">Blood</tissue>
    </source>
</reference>
<comment type="caution">
    <text evidence="3">The sequence shown here is derived from an EMBL/GenBank/DDBJ whole genome shotgun (WGS) entry which is preliminary data.</text>
</comment>
<feature type="compositionally biased region" description="Low complexity" evidence="1">
    <location>
        <begin position="235"/>
        <end position="249"/>
    </location>
</feature>
<proteinExistence type="predicted"/>
<name>A0AAV6GMS9_9TELE</name>
<feature type="compositionally biased region" description="Polar residues" evidence="1">
    <location>
        <begin position="490"/>
        <end position="500"/>
    </location>
</feature>
<evidence type="ECO:0000313" key="3">
    <source>
        <dbReference type="EMBL" id="KAG5276119.1"/>
    </source>
</evidence>
<dbReference type="PANTHER" id="PTHR22409:SF2">
    <property type="entry name" value="CHROMOSOME 19 OPEN READING FRAME 44"/>
    <property type="match status" value="1"/>
</dbReference>
<feature type="compositionally biased region" description="Basic and acidic residues" evidence="1">
    <location>
        <begin position="408"/>
        <end position="417"/>
    </location>
</feature>
<dbReference type="AlphaFoldDB" id="A0AAV6GMS9"/>
<accession>A0AAV6GMS9</accession>
<feature type="region of interest" description="Disordered" evidence="1">
    <location>
        <begin position="83"/>
        <end position="128"/>
    </location>
</feature>
<feature type="compositionally biased region" description="Basic and acidic residues" evidence="1">
    <location>
        <begin position="441"/>
        <end position="453"/>
    </location>
</feature>
<feature type="region of interest" description="Disordered" evidence="1">
    <location>
        <begin position="148"/>
        <end position="286"/>
    </location>
</feature>
<keyword evidence="4" id="KW-1185">Reference proteome</keyword>
<evidence type="ECO:0000313" key="4">
    <source>
        <dbReference type="Proteomes" id="UP000823561"/>
    </source>
</evidence>
<feature type="compositionally biased region" description="Polar residues" evidence="1">
    <location>
        <begin position="190"/>
        <end position="207"/>
    </location>
</feature>
<protein>
    <recommendedName>
        <fullName evidence="2">DUF4614 domain-containing protein</fullName>
    </recommendedName>
</protein>
<dbReference type="EMBL" id="JADWDJ010000009">
    <property type="protein sequence ID" value="KAG5276119.1"/>
    <property type="molecule type" value="Genomic_DNA"/>
</dbReference>
<gene>
    <name evidence="3" type="ORF">AALO_G00128090</name>
</gene>
<feature type="region of interest" description="Disordered" evidence="1">
    <location>
        <begin position="303"/>
        <end position="325"/>
    </location>
</feature>
<dbReference type="InterPro" id="IPR027884">
    <property type="entry name" value="DUF4614"/>
</dbReference>
<dbReference type="Proteomes" id="UP000823561">
    <property type="component" value="Chromosome 9"/>
</dbReference>
<sequence length="654" mass="72565">MWKQGGGRNSALDRAMAQLAAKRVASAGSSQINENASPQTDMNLKSILPHRQMEFQDLSDISSEDVYSEDHNDGVAPIKTIVENDLSERSAVGGGSRFLKKTTNTVSDRQSSAPSSHRLSTEEPVRIPQRRAQSAALNRLAQLEQRFKHRKEGSNAQASSPGPPNLQEDPLSAHSSSDLTMKGERFLKKVTSSVPEQSKQSQQSHVPQLTVKAPLSKFPSKGVSLDSDEEDMERLLGGSLSSSAESPGLKGKSYKKNTKTPTLQVSNTFRQRTPRPPSSEQASPVHSLRSVSIVYSLSPSPPNILTPSRRSPKVRFLRPSRPQSSASINNEIKSLEELFTDTDETISERSAASDGFKLNVMTLDDLIPAEPLGLPASSKMQVGVAQDISRGEDAVDEESECTLDDIFPEDKDPKEEAAVEYESDFESDMKSEVTHQSVSEIPEHLTDDDKSEAADYQSTKHRHYSPSRMDADAQSEQSLADRSEMDSRQSFESYGSQGKDSSSRSYTSYSRSETLTPTSEPHRNHVKEAAVQTEKGLAFTLPSRLDALASTYMDPTPVSRYTVSAEALEALTSQKPVEAALNDMLKQQLALTRHFVESSRHLYSSLLQSLETTDYKYTTLEDTKEYIRKHRPPKLTMEEALEEVQREMREYHYL</sequence>
<dbReference type="PANTHER" id="PTHR22409">
    <property type="entry name" value="CHROMOSOME 19 OPEN READING FRAME 44"/>
    <property type="match status" value="1"/>
</dbReference>
<organism evidence="3 4">
    <name type="scientific">Alosa alosa</name>
    <name type="common">allis shad</name>
    <dbReference type="NCBI Taxonomy" id="278164"/>
    <lineage>
        <taxon>Eukaryota</taxon>
        <taxon>Metazoa</taxon>
        <taxon>Chordata</taxon>
        <taxon>Craniata</taxon>
        <taxon>Vertebrata</taxon>
        <taxon>Euteleostomi</taxon>
        <taxon>Actinopterygii</taxon>
        <taxon>Neopterygii</taxon>
        <taxon>Teleostei</taxon>
        <taxon>Clupei</taxon>
        <taxon>Clupeiformes</taxon>
        <taxon>Clupeoidei</taxon>
        <taxon>Clupeidae</taxon>
        <taxon>Alosa</taxon>
    </lineage>
</organism>